<dbReference type="OrthoDB" id="6194521at2"/>
<dbReference type="EMBL" id="PVTL01000003">
    <property type="protein sequence ID" value="PRY69062.1"/>
    <property type="molecule type" value="Genomic_DNA"/>
</dbReference>
<dbReference type="SMART" id="SM00506">
    <property type="entry name" value="A1pp"/>
    <property type="match status" value="1"/>
</dbReference>
<evidence type="ECO:0000313" key="3">
    <source>
        <dbReference type="Proteomes" id="UP000237983"/>
    </source>
</evidence>
<dbReference type="InterPro" id="IPR002589">
    <property type="entry name" value="Macro_dom"/>
</dbReference>
<reference evidence="2 3" key="1">
    <citation type="submission" date="2018-03" db="EMBL/GenBank/DDBJ databases">
        <title>Genomic Encyclopedia of Type Strains, Phase III (KMG-III): the genomes of soil and plant-associated and newly described type strains.</title>
        <authorList>
            <person name="Whitman W."/>
        </authorList>
    </citation>
    <scope>NUCLEOTIDE SEQUENCE [LARGE SCALE GENOMIC DNA]</scope>
    <source>
        <strain evidence="2 3">CGMCC 1.12484</strain>
    </source>
</reference>
<dbReference type="Gene3D" id="3.40.220.10">
    <property type="entry name" value="Leucine Aminopeptidase, subunit E, domain 1"/>
    <property type="match status" value="1"/>
</dbReference>
<feature type="domain" description="Macro" evidence="1">
    <location>
        <begin position="1"/>
        <end position="172"/>
    </location>
</feature>
<evidence type="ECO:0000313" key="2">
    <source>
        <dbReference type="EMBL" id="PRY69062.1"/>
    </source>
</evidence>
<dbReference type="Pfam" id="PF01661">
    <property type="entry name" value="Macro"/>
    <property type="match status" value="1"/>
</dbReference>
<name>A0A2T0VFX0_9MICO</name>
<comment type="caution">
    <text evidence="2">The sequence shown here is derived from an EMBL/GenBank/DDBJ whole genome shotgun (WGS) entry which is preliminary data.</text>
</comment>
<evidence type="ECO:0000259" key="1">
    <source>
        <dbReference type="PROSITE" id="PS51154"/>
    </source>
</evidence>
<accession>A0A2T0VFX0</accession>
<proteinExistence type="predicted"/>
<dbReference type="RefSeq" id="WP_106211315.1">
    <property type="nucleotide sequence ID" value="NZ_PVTL01000003.1"/>
</dbReference>
<dbReference type="InterPro" id="IPR043472">
    <property type="entry name" value="Macro_dom-like"/>
</dbReference>
<organism evidence="2 3">
    <name type="scientific">Glaciihabitans tibetensis</name>
    <dbReference type="NCBI Taxonomy" id="1266600"/>
    <lineage>
        <taxon>Bacteria</taxon>
        <taxon>Bacillati</taxon>
        <taxon>Actinomycetota</taxon>
        <taxon>Actinomycetes</taxon>
        <taxon>Micrococcales</taxon>
        <taxon>Microbacteriaceae</taxon>
        <taxon>Glaciihabitans</taxon>
    </lineage>
</organism>
<protein>
    <submittedName>
        <fullName evidence="2">O-acetyl-ADP-ribose deacetylase (Regulator of RNase III)</fullName>
    </submittedName>
</protein>
<dbReference type="SUPFAM" id="SSF52949">
    <property type="entry name" value="Macro domain-like"/>
    <property type="match status" value="1"/>
</dbReference>
<dbReference type="AlphaFoldDB" id="A0A2T0VFX0"/>
<dbReference type="PROSITE" id="PS51154">
    <property type="entry name" value="MACRO"/>
    <property type="match status" value="1"/>
</dbReference>
<dbReference type="PANTHER" id="PTHR11106:SF27">
    <property type="entry name" value="MACRO DOMAIN-CONTAINING PROTEIN"/>
    <property type="match status" value="1"/>
</dbReference>
<sequence length="172" mass="17869">MTSIEAVLADITRFSSDVIVNAANSSLLGGGGVDGAIHRAAGPRLLEACRALGGAHTGETKLTDAFGIATAKKIAHTVGPVYAAYPQSEAARLLAECYRSSLELAEGYQSIAFPAISTGVYGYPMEAASLVAVAAIREWIAGHPTTTLQTVTLVAHSENDLRVLERALFSAP</sequence>
<keyword evidence="3" id="KW-1185">Reference proteome</keyword>
<dbReference type="Proteomes" id="UP000237983">
    <property type="component" value="Unassembled WGS sequence"/>
</dbReference>
<dbReference type="PANTHER" id="PTHR11106">
    <property type="entry name" value="GANGLIOSIDE INDUCED DIFFERENTIATION ASSOCIATED PROTEIN 2-RELATED"/>
    <property type="match status" value="1"/>
</dbReference>
<gene>
    <name evidence="2" type="ORF">B0I08_103268</name>
</gene>